<accession>A0AA36MMG2</accession>
<sequence length="199" mass="22069">MCLGSFDTTFSADLIVRKPEHPKEQEADHDQAQDAQVSVDEILVQAVLASAEASNRAMKRRVRQRLHKKLGGMLSKEEFDVAMERFKEMEDKGPSKLVVKQNPPPAPVIFAVPLFLPMASAGAYMMPVTSSTPSVLSVNSQTSTCQGCEGPGSEDSSAFEDDLESCAEWCRARSEDAPVERTFIHFDTRMHVHRRSRSV</sequence>
<evidence type="ECO:0000313" key="1">
    <source>
        <dbReference type="EMBL" id="CAJ1377341.1"/>
    </source>
</evidence>
<reference evidence="1" key="1">
    <citation type="submission" date="2023-08" db="EMBL/GenBank/DDBJ databases">
        <authorList>
            <person name="Chen Y."/>
            <person name="Shah S."/>
            <person name="Dougan E. K."/>
            <person name="Thang M."/>
            <person name="Chan C."/>
        </authorList>
    </citation>
    <scope>NUCLEOTIDE SEQUENCE</scope>
</reference>
<dbReference type="Proteomes" id="UP001178507">
    <property type="component" value="Unassembled WGS sequence"/>
</dbReference>
<evidence type="ECO:0000313" key="2">
    <source>
        <dbReference type="Proteomes" id="UP001178507"/>
    </source>
</evidence>
<gene>
    <name evidence="1" type="ORF">EVOR1521_LOCUS6170</name>
</gene>
<keyword evidence="2" id="KW-1185">Reference proteome</keyword>
<protein>
    <submittedName>
        <fullName evidence="1">Uncharacterized protein</fullName>
    </submittedName>
</protein>
<dbReference type="EMBL" id="CAUJNA010000456">
    <property type="protein sequence ID" value="CAJ1377341.1"/>
    <property type="molecule type" value="Genomic_DNA"/>
</dbReference>
<proteinExistence type="predicted"/>
<organism evidence="1 2">
    <name type="scientific">Effrenium voratum</name>
    <dbReference type="NCBI Taxonomy" id="2562239"/>
    <lineage>
        <taxon>Eukaryota</taxon>
        <taxon>Sar</taxon>
        <taxon>Alveolata</taxon>
        <taxon>Dinophyceae</taxon>
        <taxon>Suessiales</taxon>
        <taxon>Symbiodiniaceae</taxon>
        <taxon>Effrenium</taxon>
    </lineage>
</organism>
<name>A0AA36MMG2_9DINO</name>
<comment type="caution">
    <text evidence="1">The sequence shown here is derived from an EMBL/GenBank/DDBJ whole genome shotgun (WGS) entry which is preliminary data.</text>
</comment>
<dbReference type="AlphaFoldDB" id="A0AA36MMG2"/>